<sequence length="160" mass="17331">MTQLTPLEAFHAYPFDSDRDFQGGLQSILDSAPPTADRVAIEANAKRFYFSRRTGIPLSASDLSSQPSSPSGDAQPLVDDDTEIHEAAPPSVDGAPYPPTFAQLAELIQMDRMHLIPNNEIVPNTVLEGHASESTLPAPRKPWETTAPAQEPSQSQNVPQ</sequence>
<feature type="compositionally biased region" description="Low complexity" evidence="1">
    <location>
        <begin position="59"/>
        <end position="76"/>
    </location>
</feature>
<evidence type="ECO:0000313" key="4">
    <source>
        <dbReference type="EMBL" id="KZO91031.1"/>
    </source>
</evidence>
<dbReference type="STRING" id="1330018.A0A167GY50"/>
<dbReference type="OrthoDB" id="9936937at2759"/>
<dbReference type="InterPro" id="IPR058841">
    <property type="entry name" value="HTH_76"/>
</dbReference>
<dbReference type="EMBL" id="KV417330">
    <property type="protein sequence ID" value="KZO91031.1"/>
    <property type="molecule type" value="Genomic_DNA"/>
</dbReference>
<feature type="domain" description="Peroxisomal membrane protein PEX14-like KPWE" evidence="2">
    <location>
        <begin position="96"/>
        <end position="145"/>
    </location>
</feature>
<evidence type="ECO:0000259" key="3">
    <source>
        <dbReference type="Pfam" id="PF25871"/>
    </source>
</evidence>
<name>A0A167GY50_CALVF</name>
<evidence type="ECO:0000259" key="2">
    <source>
        <dbReference type="Pfam" id="PF17733"/>
    </source>
</evidence>
<feature type="region of interest" description="Disordered" evidence="1">
    <location>
        <begin position="126"/>
        <end position="160"/>
    </location>
</feature>
<feature type="compositionally biased region" description="Polar residues" evidence="1">
    <location>
        <begin position="147"/>
        <end position="160"/>
    </location>
</feature>
<dbReference type="Proteomes" id="UP000076738">
    <property type="component" value="Unassembled WGS sequence"/>
</dbReference>
<evidence type="ECO:0000256" key="1">
    <source>
        <dbReference type="SAM" id="MobiDB-lite"/>
    </source>
</evidence>
<accession>A0A167GY50</accession>
<feature type="domain" description="PEX14-like helix-turn-helix" evidence="3">
    <location>
        <begin position="7"/>
        <end position="62"/>
    </location>
</feature>
<reference evidence="4 5" key="1">
    <citation type="journal article" date="2016" name="Mol. Biol. Evol.">
        <title>Comparative Genomics of Early-Diverging Mushroom-Forming Fungi Provides Insights into the Origins of Lignocellulose Decay Capabilities.</title>
        <authorList>
            <person name="Nagy L.G."/>
            <person name="Riley R."/>
            <person name="Tritt A."/>
            <person name="Adam C."/>
            <person name="Daum C."/>
            <person name="Floudas D."/>
            <person name="Sun H."/>
            <person name="Yadav J.S."/>
            <person name="Pangilinan J."/>
            <person name="Larsson K.H."/>
            <person name="Matsuura K."/>
            <person name="Barry K."/>
            <person name="Labutti K."/>
            <person name="Kuo R."/>
            <person name="Ohm R.A."/>
            <person name="Bhattacharya S.S."/>
            <person name="Shirouzu T."/>
            <person name="Yoshinaga Y."/>
            <person name="Martin F.M."/>
            <person name="Grigoriev I.V."/>
            <person name="Hibbett D.S."/>
        </authorList>
    </citation>
    <scope>NUCLEOTIDE SEQUENCE [LARGE SCALE GENOMIC DNA]</scope>
    <source>
        <strain evidence="4 5">TUFC12733</strain>
    </source>
</reference>
<dbReference type="InterPro" id="IPR040554">
    <property type="entry name" value="KPWE_PEX14_dom"/>
</dbReference>
<organism evidence="4 5">
    <name type="scientific">Calocera viscosa (strain TUFC12733)</name>
    <dbReference type="NCBI Taxonomy" id="1330018"/>
    <lineage>
        <taxon>Eukaryota</taxon>
        <taxon>Fungi</taxon>
        <taxon>Dikarya</taxon>
        <taxon>Basidiomycota</taxon>
        <taxon>Agaricomycotina</taxon>
        <taxon>Dacrymycetes</taxon>
        <taxon>Dacrymycetales</taxon>
        <taxon>Dacrymycetaceae</taxon>
        <taxon>Calocera</taxon>
    </lineage>
</organism>
<dbReference type="PANTHER" id="PTHR36855:SF1">
    <property type="entry name" value="PEROXISOME MEMBRANE ANCHOR PROTEIN PEX14P N-TERMINAL DOMAIN-CONTAINING PROTEIN"/>
    <property type="match status" value="1"/>
</dbReference>
<dbReference type="Pfam" id="PF17733">
    <property type="entry name" value="KPWE_dom"/>
    <property type="match status" value="1"/>
</dbReference>
<protein>
    <submittedName>
        <fullName evidence="4">Uncharacterized protein</fullName>
    </submittedName>
</protein>
<dbReference type="PANTHER" id="PTHR36855">
    <property type="entry name" value="CHROMOSOME 10, WHOLE GENOME SHOTGUN SEQUENCE"/>
    <property type="match status" value="1"/>
</dbReference>
<proteinExistence type="predicted"/>
<dbReference type="Pfam" id="PF25871">
    <property type="entry name" value="HTH_76"/>
    <property type="match status" value="1"/>
</dbReference>
<evidence type="ECO:0000313" key="5">
    <source>
        <dbReference type="Proteomes" id="UP000076738"/>
    </source>
</evidence>
<feature type="region of interest" description="Disordered" evidence="1">
    <location>
        <begin position="59"/>
        <end position="98"/>
    </location>
</feature>
<gene>
    <name evidence="4" type="ORF">CALVIDRAFT_568591</name>
</gene>
<dbReference type="AlphaFoldDB" id="A0A167GY50"/>
<keyword evidence="5" id="KW-1185">Reference proteome</keyword>